<reference evidence="7" key="1">
    <citation type="journal article" date="2019" name="Int. J. Syst. Evol. Microbiol.">
        <title>The Global Catalogue of Microorganisms (GCM) 10K type strain sequencing project: providing services to taxonomists for standard genome sequencing and annotation.</title>
        <authorList>
            <consortium name="The Broad Institute Genomics Platform"/>
            <consortium name="The Broad Institute Genome Sequencing Center for Infectious Disease"/>
            <person name="Wu L."/>
            <person name="Ma J."/>
        </authorList>
    </citation>
    <scope>NUCLEOTIDE SEQUENCE [LARGE SCALE GENOMIC DNA]</scope>
    <source>
        <strain evidence="7">KCTC 52487</strain>
    </source>
</reference>
<name>A0ABV7A0B1_9PROT</name>
<protein>
    <submittedName>
        <fullName evidence="6">ATP-grasp domain-containing protein</fullName>
    </submittedName>
</protein>
<accession>A0ABV7A0B1</accession>
<dbReference type="PANTHER" id="PTHR43585">
    <property type="entry name" value="FUMIPYRROLE BIOSYNTHESIS PROTEIN C"/>
    <property type="match status" value="1"/>
</dbReference>
<dbReference type="PANTHER" id="PTHR43585:SF2">
    <property type="entry name" value="ATP-GRASP ENZYME FSQD"/>
    <property type="match status" value="1"/>
</dbReference>
<feature type="domain" description="ATP-grasp" evidence="5">
    <location>
        <begin position="81"/>
        <end position="274"/>
    </location>
</feature>
<dbReference type="Gene3D" id="3.40.50.20">
    <property type="match status" value="1"/>
</dbReference>
<sequence>MIGCDRDTSAAGAPLCDVFEPVDIFDRQACLEAAKRHAIDAVTVFATEAGVPATALIAETLGLPGLPVASAAAVTNKLVMRTRFAEAGLPSPEFHGCDTPDQAIAAFDRIGRPCVVKPSNGAGSRGVSYVGKREQVAAAFLAAKALTRGAPVVVERFMPGREVAVEGFVQNGVFRLMCISDKIRTGPPFLLDTRIHFPSWRDAAEQAAITDVATRAVTALGIDNAPVHMELMMTDGGPHLVEVAARGAGFHVFAEIVPWVTGVDTLGLQLALALGETFGAPDTPLRGAVLDFPKVEPGRLEAVHGWERVTRHADTLFAMRLKGIGDTVEPLRSGADRVAAIAVRGETASAAQATLDGFYETLDFVTRPVRSVAQAHA</sequence>
<keyword evidence="3 4" id="KW-0067">ATP-binding</keyword>
<evidence type="ECO:0000256" key="3">
    <source>
        <dbReference type="ARBA" id="ARBA00022840"/>
    </source>
</evidence>
<evidence type="ECO:0000259" key="5">
    <source>
        <dbReference type="PROSITE" id="PS50975"/>
    </source>
</evidence>
<dbReference type="InterPro" id="IPR011761">
    <property type="entry name" value="ATP-grasp"/>
</dbReference>
<keyword evidence="2 4" id="KW-0547">Nucleotide-binding</keyword>
<evidence type="ECO:0000313" key="6">
    <source>
        <dbReference type="EMBL" id="MFC2927097.1"/>
    </source>
</evidence>
<dbReference type="RefSeq" id="WP_343163087.1">
    <property type="nucleotide sequence ID" value="NZ_JBHRSV010000028.1"/>
</dbReference>
<comment type="caution">
    <text evidence="6">The sequence shown here is derived from an EMBL/GenBank/DDBJ whole genome shotgun (WGS) entry which is preliminary data.</text>
</comment>
<dbReference type="Pfam" id="PF18603">
    <property type="entry name" value="LAL_C2"/>
    <property type="match status" value="1"/>
</dbReference>
<keyword evidence="1" id="KW-0436">Ligase</keyword>
<dbReference type="Gene3D" id="3.30.470.20">
    <property type="entry name" value="ATP-grasp fold, B domain"/>
    <property type="match status" value="1"/>
</dbReference>
<evidence type="ECO:0000256" key="4">
    <source>
        <dbReference type="PROSITE-ProRule" id="PRU00409"/>
    </source>
</evidence>
<dbReference type="SMART" id="SM01209">
    <property type="entry name" value="GARS_A"/>
    <property type="match status" value="1"/>
</dbReference>
<organism evidence="6 7">
    <name type="scientific">Hyphobacterium vulgare</name>
    <dbReference type="NCBI Taxonomy" id="1736751"/>
    <lineage>
        <taxon>Bacteria</taxon>
        <taxon>Pseudomonadati</taxon>
        <taxon>Pseudomonadota</taxon>
        <taxon>Alphaproteobacteria</taxon>
        <taxon>Maricaulales</taxon>
        <taxon>Maricaulaceae</taxon>
        <taxon>Hyphobacterium</taxon>
    </lineage>
</organism>
<dbReference type="Pfam" id="PF13535">
    <property type="entry name" value="ATP-grasp_4"/>
    <property type="match status" value="1"/>
</dbReference>
<proteinExistence type="predicted"/>
<evidence type="ECO:0000256" key="1">
    <source>
        <dbReference type="ARBA" id="ARBA00022598"/>
    </source>
</evidence>
<dbReference type="SUPFAM" id="SSF56059">
    <property type="entry name" value="Glutathione synthetase ATP-binding domain-like"/>
    <property type="match status" value="1"/>
</dbReference>
<gene>
    <name evidence="6" type="ORF">ACFOOR_13355</name>
</gene>
<dbReference type="Proteomes" id="UP001595379">
    <property type="component" value="Unassembled WGS sequence"/>
</dbReference>
<evidence type="ECO:0000256" key="2">
    <source>
        <dbReference type="ARBA" id="ARBA00022741"/>
    </source>
</evidence>
<dbReference type="InterPro" id="IPR052032">
    <property type="entry name" value="ATP-dep_AA_Ligase"/>
</dbReference>
<dbReference type="PROSITE" id="PS50975">
    <property type="entry name" value="ATP_GRASP"/>
    <property type="match status" value="1"/>
</dbReference>
<keyword evidence="7" id="KW-1185">Reference proteome</keyword>
<dbReference type="InterPro" id="IPR040570">
    <property type="entry name" value="LAL_C2"/>
</dbReference>
<dbReference type="EMBL" id="JBHRSV010000028">
    <property type="protein sequence ID" value="MFC2927097.1"/>
    <property type="molecule type" value="Genomic_DNA"/>
</dbReference>
<evidence type="ECO:0000313" key="7">
    <source>
        <dbReference type="Proteomes" id="UP001595379"/>
    </source>
</evidence>